<dbReference type="AlphaFoldDB" id="A0A8S9UXG8"/>
<proteinExistence type="predicted"/>
<accession>A0A8S9UXG8</accession>
<evidence type="ECO:0000313" key="3">
    <source>
        <dbReference type="Proteomes" id="UP000704712"/>
    </source>
</evidence>
<comment type="caution">
    <text evidence="2">The sequence shown here is derived from an EMBL/GenBank/DDBJ whole genome shotgun (WGS) entry which is preliminary data.</text>
</comment>
<dbReference type="EMBL" id="JAACNO010000690">
    <property type="protein sequence ID" value="KAF4145775.1"/>
    <property type="molecule type" value="Genomic_DNA"/>
</dbReference>
<evidence type="ECO:0000256" key="1">
    <source>
        <dbReference type="SAM" id="MobiDB-lite"/>
    </source>
</evidence>
<evidence type="ECO:0000313" key="2">
    <source>
        <dbReference type="EMBL" id="KAF4145775.1"/>
    </source>
</evidence>
<reference evidence="2" key="1">
    <citation type="submission" date="2020-03" db="EMBL/GenBank/DDBJ databases">
        <title>Hybrid Assembly of Korean Phytophthora infestans isolates.</title>
        <authorList>
            <person name="Prokchorchik M."/>
            <person name="Lee Y."/>
            <person name="Seo J."/>
            <person name="Cho J.-H."/>
            <person name="Park Y.-E."/>
            <person name="Jang D.-C."/>
            <person name="Im J.-S."/>
            <person name="Choi J.-G."/>
            <person name="Park H.-J."/>
            <person name="Lee G.-B."/>
            <person name="Lee Y.-G."/>
            <person name="Hong S.-Y."/>
            <person name="Cho K."/>
            <person name="Sohn K.H."/>
        </authorList>
    </citation>
    <scope>NUCLEOTIDE SEQUENCE</scope>
    <source>
        <strain evidence="2">KR_2_A2</strain>
    </source>
</reference>
<gene>
    <name evidence="2" type="ORF">GN958_ATG05022</name>
</gene>
<feature type="region of interest" description="Disordered" evidence="1">
    <location>
        <begin position="79"/>
        <end position="107"/>
    </location>
</feature>
<protein>
    <submittedName>
        <fullName evidence="2">Uncharacterized protein</fullName>
    </submittedName>
</protein>
<name>A0A8S9UXG8_PHYIN</name>
<dbReference type="Proteomes" id="UP000704712">
    <property type="component" value="Unassembled WGS sequence"/>
</dbReference>
<feature type="compositionally biased region" description="Polar residues" evidence="1">
    <location>
        <begin position="79"/>
        <end position="103"/>
    </location>
</feature>
<sequence length="126" mass="13116">MVTPRPCDRETLQTKLPTAVRDPAMVTPPSKTSRAVVSEVAVGTAEVKTAVGLPLCDRKTLKTKLAVGTARDPGLAVISTTASKPNSGLGTASQVTENNQKMSPTVKGSCPQIIVDARLEVCSVSE</sequence>
<organism evidence="2 3">
    <name type="scientific">Phytophthora infestans</name>
    <name type="common">Potato late blight agent</name>
    <name type="synonym">Botrytis infestans</name>
    <dbReference type="NCBI Taxonomy" id="4787"/>
    <lineage>
        <taxon>Eukaryota</taxon>
        <taxon>Sar</taxon>
        <taxon>Stramenopiles</taxon>
        <taxon>Oomycota</taxon>
        <taxon>Peronosporomycetes</taxon>
        <taxon>Peronosporales</taxon>
        <taxon>Peronosporaceae</taxon>
        <taxon>Phytophthora</taxon>
    </lineage>
</organism>